<evidence type="ECO:0000256" key="8">
    <source>
        <dbReference type="ARBA" id="ARBA00023146"/>
    </source>
</evidence>
<keyword evidence="15" id="KW-1185">Reference proteome</keyword>
<dbReference type="GO" id="GO:0005524">
    <property type="term" value="F:ATP binding"/>
    <property type="evidence" value="ECO:0007669"/>
    <property type="project" value="UniProtKB-KW"/>
</dbReference>
<keyword evidence="8" id="KW-0030">Aminoacyl-tRNA synthetase</keyword>
<dbReference type="SUPFAM" id="SSF50249">
    <property type="entry name" value="Nucleic acid-binding proteins"/>
    <property type="match status" value="1"/>
</dbReference>
<keyword evidence="5" id="KW-0547">Nucleotide-binding</keyword>
<dbReference type="InterPro" id="IPR006195">
    <property type="entry name" value="aa-tRNA-synth_II"/>
</dbReference>
<dbReference type="GO" id="GO:0005829">
    <property type="term" value="C:cytosol"/>
    <property type="evidence" value="ECO:0007669"/>
    <property type="project" value="TreeGrafter"/>
</dbReference>
<dbReference type="FunFam" id="2.40.50.140:FF:000024">
    <property type="entry name" value="Lysine--tRNA ligase"/>
    <property type="match status" value="1"/>
</dbReference>
<evidence type="ECO:0000256" key="9">
    <source>
        <dbReference type="ARBA" id="ARBA00030563"/>
    </source>
</evidence>
<dbReference type="InterPro" id="IPR012340">
    <property type="entry name" value="NA-bd_OB-fold"/>
</dbReference>
<comment type="caution">
    <text evidence="14">The sequence shown here is derived from an EMBL/GenBank/DDBJ whole genome shotgun (WGS) entry which is preliminary data.</text>
</comment>
<dbReference type="NCBIfam" id="TIGR00499">
    <property type="entry name" value="lysS_bact"/>
    <property type="match status" value="1"/>
</dbReference>
<dbReference type="Gene3D" id="3.30.930.10">
    <property type="entry name" value="Bira Bifunctional Protein, Domain 2"/>
    <property type="match status" value="1"/>
</dbReference>
<evidence type="ECO:0000313" key="15">
    <source>
        <dbReference type="Proteomes" id="UP001485043"/>
    </source>
</evidence>
<dbReference type="InterPro" id="IPR044136">
    <property type="entry name" value="Lys-tRNA-ligase_II_N"/>
</dbReference>
<evidence type="ECO:0000256" key="11">
    <source>
        <dbReference type="RuleBase" id="RU003748"/>
    </source>
</evidence>
<evidence type="ECO:0000259" key="13">
    <source>
        <dbReference type="PROSITE" id="PS50862"/>
    </source>
</evidence>
<dbReference type="GO" id="GO:0004824">
    <property type="term" value="F:lysine-tRNA ligase activity"/>
    <property type="evidence" value="ECO:0007669"/>
    <property type="project" value="UniProtKB-EC"/>
</dbReference>
<evidence type="ECO:0000256" key="7">
    <source>
        <dbReference type="ARBA" id="ARBA00022917"/>
    </source>
</evidence>
<dbReference type="PANTHER" id="PTHR42918">
    <property type="entry name" value="LYSYL-TRNA SYNTHETASE"/>
    <property type="match status" value="1"/>
</dbReference>
<dbReference type="Proteomes" id="UP001485043">
    <property type="component" value="Unassembled WGS sequence"/>
</dbReference>
<dbReference type="InterPro" id="IPR002313">
    <property type="entry name" value="Lys-tRNA-ligase_II"/>
</dbReference>
<organism evidence="14 15">
    <name type="scientific">Apatococcus fuscideae</name>
    <dbReference type="NCBI Taxonomy" id="2026836"/>
    <lineage>
        <taxon>Eukaryota</taxon>
        <taxon>Viridiplantae</taxon>
        <taxon>Chlorophyta</taxon>
        <taxon>core chlorophytes</taxon>
        <taxon>Trebouxiophyceae</taxon>
        <taxon>Chlorellales</taxon>
        <taxon>Chlorellaceae</taxon>
        <taxon>Apatococcus</taxon>
    </lineage>
</organism>
<dbReference type="EC" id="6.1.1.6" evidence="2 11"/>
<dbReference type="PROSITE" id="PS50862">
    <property type="entry name" value="AA_TRNA_LIGASE_II"/>
    <property type="match status" value="1"/>
</dbReference>
<keyword evidence="6" id="KW-0067">ATP-binding</keyword>
<protein>
    <recommendedName>
        <fullName evidence="2 11">Lysine--tRNA ligase</fullName>
        <ecNumber evidence="2 11">6.1.1.6</ecNumber>
    </recommendedName>
    <alternativeName>
        <fullName evidence="9 11">Lysyl-tRNA synthetase</fullName>
    </alternativeName>
</protein>
<dbReference type="PANTHER" id="PTHR42918:SF15">
    <property type="entry name" value="LYSINE--TRNA LIGASE, CHLOROPLASTIC_MITOCHONDRIAL"/>
    <property type="match status" value="1"/>
</dbReference>
<feature type="region of interest" description="Disordered" evidence="12">
    <location>
        <begin position="36"/>
        <end position="70"/>
    </location>
</feature>
<evidence type="ECO:0000256" key="3">
    <source>
        <dbReference type="ARBA" id="ARBA00022598"/>
    </source>
</evidence>
<dbReference type="PRINTS" id="PR00982">
    <property type="entry name" value="TRNASYNTHLYS"/>
</dbReference>
<keyword evidence="4" id="KW-0479">Metal-binding</keyword>
<evidence type="ECO:0000256" key="1">
    <source>
        <dbReference type="ARBA" id="ARBA00008226"/>
    </source>
</evidence>
<sequence length="568" mass="62315">MCLRHCLISGRLALWARNDRLWARTAKGFQCLAAAKSTEKTKPGTKGHKKGDSRPAQAGTERTSSESDQKALRLDKIDQMRTSGLEPFAYTFGVSHTATQLQQAYEDLPNGELADLDGSPISVAGRIMTRRFLGQKLAFFTLQDASGSIQLYIEKALMDSDSPLPFEDLKQTLDNGDIIGVKGGMKRTDRGELSVAAKSIHMLTKSLLPLPEKYHGFGEDTEMRFRNRYVDMIVTEGVRAALRTRAQVSTCMRRVLDEQGFIEVETPMLEASAGGADARPFVTWHNALQRPYVLRIATELRLKRLLVGGFDKVYEIGRIFRNEGLSSRHNPEFTSIELYQAYVDYHAMMDLTEQLIRTCIDFAGFRSDVNAAKAAATEMLDRRSGEVAEGDQQSSVASSRANVAQAGSVGEVLNECFEACVEQTLIQPTFVLDHPIEISPLAKAHRSKPGAVERFELFVAGRELANAFSELTDPVEQRKRLEAQVAAHRQAGGAVASASAEPETAASSSGFGGSQEAPYEVTVDEDFLRALEVGMPPAAGMGLGLDRLVMLLTNASSIKEVIAFPLMR</sequence>
<comment type="similarity">
    <text evidence="1">Belongs to the class-II aminoacyl-tRNA synthetase family.</text>
</comment>
<evidence type="ECO:0000256" key="2">
    <source>
        <dbReference type="ARBA" id="ARBA00013166"/>
    </source>
</evidence>
<dbReference type="AlphaFoldDB" id="A0AAW1TH03"/>
<evidence type="ECO:0000256" key="6">
    <source>
        <dbReference type="ARBA" id="ARBA00022840"/>
    </source>
</evidence>
<reference evidence="14 15" key="1">
    <citation type="journal article" date="2024" name="Nat. Commun.">
        <title>Phylogenomics reveals the evolutionary origins of lichenization in chlorophyte algae.</title>
        <authorList>
            <person name="Puginier C."/>
            <person name="Libourel C."/>
            <person name="Otte J."/>
            <person name="Skaloud P."/>
            <person name="Haon M."/>
            <person name="Grisel S."/>
            <person name="Petersen M."/>
            <person name="Berrin J.G."/>
            <person name="Delaux P.M."/>
            <person name="Dal Grande F."/>
            <person name="Keller J."/>
        </authorList>
    </citation>
    <scope>NUCLEOTIDE SEQUENCE [LARGE SCALE GENOMIC DNA]</scope>
    <source>
        <strain evidence="14 15">SAG 2523</strain>
    </source>
</reference>
<proteinExistence type="inferred from homology"/>
<gene>
    <name evidence="14" type="ORF">WJX84_010937</name>
</gene>
<dbReference type="InterPro" id="IPR004365">
    <property type="entry name" value="NA-bd_OB_tRNA"/>
</dbReference>
<dbReference type="HAMAP" id="MF_00252">
    <property type="entry name" value="Lys_tRNA_synth_class2"/>
    <property type="match status" value="1"/>
</dbReference>
<dbReference type="NCBIfam" id="NF001756">
    <property type="entry name" value="PRK00484.1"/>
    <property type="match status" value="1"/>
</dbReference>
<dbReference type="EMBL" id="JALJOV010000064">
    <property type="protein sequence ID" value="KAK9867796.1"/>
    <property type="molecule type" value="Genomic_DNA"/>
</dbReference>
<dbReference type="Pfam" id="PF00152">
    <property type="entry name" value="tRNA-synt_2"/>
    <property type="match status" value="1"/>
</dbReference>
<accession>A0AAW1TH03</accession>
<dbReference type="GO" id="GO:0046872">
    <property type="term" value="F:metal ion binding"/>
    <property type="evidence" value="ECO:0007669"/>
    <property type="project" value="UniProtKB-KW"/>
</dbReference>
<evidence type="ECO:0000313" key="14">
    <source>
        <dbReference type="EMBL" id="KAK9867796.1"/>
    </source>
</evidence>
<comment type="catalytic activity">
    <reaction evidence="10 11">
        <text>tRNA(Lys) + L-lysine + ATP = L-lysyl-tRNA(Lys) + AMP + diphosphate</text>
        <dbReference type="Rhea" id="RHEA:20792"/>
        <dbReference type="Rhea" id="RHEA-COMP:9696"/>
        <dbReference type="Rhea" id="RHEA-COMP:9697"/>
        <dbReference type="ChEBI" id="CHEBI:30616"/>
        <dbReference type="ChEBI" id="CHEBI:32551"/>
        <dbReference type="ChEBI" id="CHEBI:33019"/>
        <dbReference type="ChEBI" id="CHEBI:78442"/>
        <dbReference type="ChEBI" id="CHEBI:78529"/>
        <dbReference type="ChEBI" id="CHEBI:456215"/>
        <dbReference type="EC" id="6.1.1.6"/>
    </reaction>
</comment>
<evidence type="ECO:0000256" key="12">
    <source>
        <dbReference type="SAM" id="MobiDB-lite"/>
    </source>
</evidence>
<name>A0AAW1TH03_9CHLO</name>
<dbReference type="Gene3D" id="2.40.50.140">
    <property type="entry name" value="Nucleic acid-binding proteins"/>
    <property type="match status" value="1"/>
</dbReference>
<dbReference type="SUPFAM" id="SSF55681">
    <property type="entry name" value="Class II aaRS and biotin synthetases"/>
    <property type="match status" value="1"/>
</dbReference>
<evidence type="ECO:0000256" key="10">
    <source>
        <dbReference type="ARBA" id="ARBA00048573"/>
    </source>
</evidence>
<dbReference type="InterPro" id="IPR004364">
    <property type="entry name" value="Aa-tRNA-synt_II"/>
</dbReference>
<keyword evidence="3" id="KW-0436">Ligase</keyword>
<feature type="compositionally biased region" description="Low complexity" evidence="12">
    <location>
        <begin position="496"/>
        <end position="509"/>
    </location>
</feature>
<dbReference type="GO" id="GO:0006430">
    <property type="term" value="P:lysyl-tRNA aminoacylation"/>
    <property type="evidence" value="ECO:0007669"/>
    <property type="project" value="InterPro"/>
</dbReference>
<feature type="domain" description="Aminoacyl-transfer RNA synthetases class-II family profile" evidence="13">
    <location>
        <begin position="242"/>
        <end position="565"/>
    </location>
</feature>
<dbReference type="Pfam" id="PF01336">
    <property type="entry name" value="tRNA_anti-codon"/>
    <property type="match status" value="1"/>
</dbReference>
<evidence type="ECO:0000256" key="4">
    <source>
        <dbReference type="ARBA" id="ARBA00022723"/>
    </source>
</evidence>
<evidence type="ECO:0000256" key="5">
    <source>
        <dbReference type="ARBA" id="ARBA00022741"/>
    </source>
</evidence>
<keyword evidence="7" id="KW-0648">Protein biosynthesis</keyword>
<dbReference type="InterPro" id="IPR045864">
    <property type="entry name" value="aa-tRNA-synth_II/BPL/LPL"/>
</dbReference>
<dbReference type="CDD" id="cd04322">
    <property type="entry name" value="LysRS_N"/>
    <property type="match status" value="1"/>
</dbReference>
<dbReference type="GO" id="GO:0000049">
    <property type="term" value="F:tRNA binding"/>
    <property type="evidence" value="ECO:0007669"/>
    <property type="project" value="TreeGrafter"/>
</dbReference>
<dbReference type="InterPro" id="IPR018149">
    <property type="entry name" value="Lys-tRNA-synth_II_C"/>
</dbReference>
<feature type="region of interest" description="Disordered" evidence="12">
    <location>
        <begin position="492"/>
        <end position="516"/>
    </location>
</feature>